<dbReference type="RefSeq" id="XP_044720508.1">
    <property type="nucleotide sequence ID" value="XM_044863976.1"/>
</dbReference>
<dbReference type="OrthoDB" id="5379420at2759"/>
<keyword evidence="2" id="KW-1185">Reference proteome</keyword>
<dbReference type="GeneID" id="68354634"/>
<dbReference type="Proteomes" id="UP000824596">
    <property type="component" value="Unassembled WGS sequence"/>
</dbReference>
<name>A0A9P8MXD0_9HYPO</name>
<evidence type="ECO:0000313" key="2">
    <source>
        <dbReference type="Proteomes" id="UP000824596"/>
    </source>
</evidence>
<dbReference type="Pfam" id="PF13432">
    <property type="entry name" value="TPR_16"/>
    <property type="match status" value="1"/>
</dbReference>
<dbReference type="Gene3D" id="1.25.40.10">
    <property type="entry name" value="Tetratricopeptide repeat domain"/>
    <property type="match status" value="1"/>
</dbReference>
<dbReference type="InterPro" id="IPR011990">
    <property type="entry name" value="TPR-like_helical_dom_sf"/>
</dbReference>
<protein>
    <submittedName>
        <fullName evidence="1">Tetratricopeptide repeat domain-containing protein</fullName>
    </submittedName>
</protein>
<proteinExistence type="predicted"/>
<reference evidence="1" key="1">
    <citation type="submission" date="2021-09" db="EMBL/GenBank/DDBJ databases">
        <title>A high-quality genome of the endoparasitic fungus Hirsutella rhossiliensis with a comparison of Hirsutella genomes reveals transposable elements contributing to genome size variation.</title>
        <authorList>
            <person name="Lin R."/>
            <person name="Jiao Y."/>
            <person name="Sun X."/>
            <person name="Ling J."/>
            <person name="Xie B."/>
            <person name="Cheng X."/>
        </authorList>
    </citation>
    <scope>NUCLEOTIDE SEQUENCE</scope>
    <source>
        <strain evidence="1">HR02</strain>
    </source>
</reference>
<gene>
    <name evidence="1" type="ORF">HRG_05505</name>
</gene>
<dbReference type="SUPFAM" id="SSF48452">
    <property type="entry name" value="TPR-like"/>
    <property type="match status" value="1"/>
</dbReference>
<evidence type="ECO:0000313" key="1">
    <source>
        <dbReference type="EMBL" id="KAH0962995.1"/>
    </source>
</evidence>
<organism evidence="1 2">
    <name type="scientific">Hirsutella rhossiliensis</name>
    <dbReference type="NCBI Taxonomy" id="111463"/>
    <lineage>
        <taxon>Eukaryota</taxon>
        <taxon>Fungi</taxon>
        <taxon>Dikarya</taxon>
        <taxon>Ascomycota</taxon>
        <taxon>Pezizomycotina</taxon>
        <taxon>Sordariomycetes</taxon>
        <taxon>Hypocreomycetidae</taxon>
        <taxon>Hypocreales</taxon>
        <taxon>Ophiocordycipitaceae</taxon>
        <taxon>Hirsutella</taxon>
    </lineage>
</organism>
<dbReference type="AlphaFoldDB" id="A0A9P8MXD0"/>
<accession>A0A9P8MXD0</accession>
<comment type="caution">
    <text evidence="1">The sequence shown here is derived from an EMBL/GenBank/DDBJ whole genome shotgun (WGS) entry which is preliminary data.</text>
</comment>
<dbReference type="EMBL" id="JAIZPD010000005">
    <property type="protein sequence ID" value="KAH0962995.1"/>
    <property type="molecule type" value="Genomic_DNA"/>
</dbReference>
<sequence>MEEFPRESFHQIVSQDPEVFHRLSADGYYDCAQMISEAVRQGASPWAISFGRGKEIPADVLHDLGCIMRHNPGTRGAVWSMVMWASASELGYVPSTISLARNLIMSDLYLAIAQMGKAEARFRQLVARGKDPNALMVEGQWLFKQGRFEAAVAMLQRALKAGSSGFEWKWTCLLWLGRAFLKLGRTEKATEVFEPLAEFGYVDANVELAKLLRTTDPDRAQQHMYIAGCRGSTEMFTFLSEMALEAALATQATDTRSSKESRRWAVEWSRLANWRADY</sequence>